<proteinExistence type="inferred from homology"/>
<dbReference type="PIRSF" id="PIRSF000167">
    <property type="entry name" value="HemN"/>
    <property type="match status" value="1"/>
</dbReference>
<dbReference type="Gene3D" id="1.10.10.920">
    <property type="match status" value="1"/>
</dbReference>
<evidence type="ECO:0000313" key="17">
    <source>
        <dbReference type="EMBL" id="MBK1895953.1"/>
    </source>
</evidence>
<evidence type="ECO:0000256" key="15">
    <source>
        <dbReference type="PIRNR" id="PIRNR000167"/>
    </source>
</evidence>
<comment type="caution">
    <text evidence="17">The sequence shown here is derived from an EMBL/GenBank/DDBJ whole genome shotgun (WGS) entry which is preliminary data.</text>
</comment>
<dbReference type="SFLD" id="SFLDG01065">
    <property type="entry name" value="anaerobic_coproporphyrinogen-I"/>
    <property type="match status" value="1"/>
</dbReference>
<keyword evidence="12 15" id="KW-0627">Porphyrin biosynthesis</keyword>
<dbReference type="NCBIfam" id="TIGR00538">
    <property type="entry name" value="hemN"/>
    <property type="match status" value="1"/>
</dbReference>
<comment type="subunit">
    <text evidence="4">Monomer.</text>
</comment>
<evidence type="ECO:0000256" key="7">
    <source>
        <dbReference type="ARBA" id="ARBA00022691"/>
    </source>
</evidence>
<dbReference type="PROSITE" id="PS51918">
    <property type="entry name" value="RADICAL_SAM"/>
    <property type="match status" value="1"/>
</dbReference>
<keyword evidence="10 15" id="KW-0408">Iron</keyword>
<comment type="cofactor">
    <cofactor evidence="15">
        <name>[4Fe-4S] cluster</name>
        <dbReference type="ChEBI" id="CHEBI:49883"/>
    </cofactor>
    <text evidence="15">Binds 1 [4Fe-4S] cluster. The cluster is coordinated with 3 cysteines and an exchangeable S-adenosyl-L-methionine.</text>
</comment>
<dbReference type="EMBL" id="JAENHK010000008">
    <property type="protein sequence ID" value="MBK1895953.1"/>
    <property type="molecule type" value="Genomic_DNA"/>
</dbReference>
<keyword evidence="11 15" id="KW-0411">Iron-sulfur</keyword>
<feature type="domain" description="Radical SAM core" evidence="16">
    <location>
        <begin position="45"/>
        <end position="279"/>
    </location>
</feature>
<dbReference type="SMART" id="SM00729">
    <property type="entry name" value="Elp3"/>
    <property type="match status" value="1"/>
</dbReference>
<name>A0ABS1FUM6_9FLAO</name>
<comment type="similarity">
    <text evidence="3 15">Belongs to the anaerobic coproporphyrinogen-III oxidase family.</text>
</comment>
<evidence type="ECO:0000259" key="16">
    <source>
        <dbReference type="PROSITE" id="PS51918"/>
    </source>
</evidence>
<comment type="pathway">
    <text evidence="2 15">Porphyrin-containing compound metabolism; protoporphyrin-IX biosynthesis; protoporphyrinogen-IX from coproporphyrinogen-III (AdoMet route): step 1/1.</text>
</comment>
<organism evidence="17 18">
    <name type="scientific">Chryseobacterium paridis</name>
    <dbReference type="NCBI Taxonomy" id="2800328"/>
    <lineage>
        <taxon>Bacteria</taxon>
        <taxon>Pseudomonadati</taxon>
        <taxon>Bacteroidota</taxon>
        <taxon>Flavobacteriia</taxon>
        <taxon>Flavobacteriales</taxon>
        <taxon>Weeksellaceae</taxon>
        <taxon>Chryseobacterium group</taxon>
        <taxon>Chryseobacterium</taxon>
    </lineage>
</organism>
<evidence type="ECO:0000256" key="8">
    <source>
        <dbReference type="ARBA" id="ARBA00022723"/>
    </source>
</evidence>
<evidence type="ECO:0000256" key="3">
    <source>
        <dbReference type="ARBA" id="ARBA00005493"/>
    </source>
</evidence>
<dbReference type="GO" id="GO:0051989">
    <property type="term" value="F:coproporphyrinogen dehydrogenase activity"/>
    <property type="evidence" value="ECO:0007669"/>
    <property type="project" value="UniProtKB-EC"/>
</dbReference>
<dbReference type="InterPro" id="IPR004558">
    <property type="entry name" value="Coprogen_oxidase_HemN"/>
</dbReference>
<dbReference type="Proteomes" id="UP000628669">
    <property type="component" value="Unassembled WGS sequence"/>
</dbReference>
<evidence type="ECO:0000256" key="4">
    <source>
        <dbReference type="ARBA" id="ARBA00011245"/>
    </source>
</evidence>
<dbReference type="Gene3D" id="3.80.30.20">
    <property type="entry name" value="tm_1862 like domain"/>
    <property type="match status" value="1"/>
</dbReference>
<evidence type="ECO:0000256" key="9">
    <source>
        <dbReference type="ARBA" id="ARBA00023002"/>
    </source>
</evidence>
<dbReference type="SFLD" id="SFLDS00029">
    <property type="entry name" value="Radical_SAM"/>
    <property type="match status" value="1"/>
</dbReference>
<comment type="subcellular location">
    <subcellularLocation>
        <location evidence="1 15">Cytoplasm</location>
    </subcellularLocation>
</comment>
<evidence type="ECO:0000256" key="10">
    <source>
        <dbReference type="ARBA" id="ARBA00023004"/>
    </source>
</evidence>
<dbReference type="SUPFAM" id="SSF102114">
    <property type="entry name" value="Radical SAM enzymes"/>
    <property type="match status" value="1"/>
</dbReference>
<dbReference type="InterPro" id="IPR007197">
    <property type="entry name" value="rSAM"/>
</dbReference>
<evidence type="ECO:0000256" key="13">
    <source>
        <dbReference type="ARBA" id="ARBA00024295"/>
    </source>
</evidence>
<protein>
    <recommendedName>
        <fullName evidence="15">Coproporphyrinogen-III oxidase</fullName>
        <ecNumber evidence="15">1.3.98.3</ecNumber>
    </recommendedName>
</protein>
<sequence length="452" mass="52578">MNSLIDKYNIPGPRYTSYPTVPYWDESTFSPEKWKESVIRSFHESNSAEGISIYIHLPFCEALCTFCACHKRITKQHSVETPYLESVLKEWQLYLALFDEKPKLKELHLGGGTPTFFSPKNLKALLEGIFATVEVAEHPEFSFEGHPNNTTREHLQTLYDLGFRRVSFGVQDYDPKVQKAINRIQPFEKVKEVTELAREIGYSGISHDLVFGLPHQHWDAMEYTIRKTLELKPDRLAFYSYAHVPWVKGVGQRGFDENDLPSGEEKRRLYEDGKSLLEELGYIEVGMDHFSLEHDDLYQSLIQKKLHRNFMGYTSSKTQLMVGLGMSSISDSWYAFAQNVKTVEEYQKIVEEGQIPVVKGHILDTEDLIVRRHILNLMCQLETTWDVQNSFPELENALEMLKEMERDELVEIHDNQIKITEKGRAFTRNVAMVFDLRMMRNKPETRIFSMTI</sequence>
<accession>A0ABS1FUM6</accession>
<gene>
    <name evidence="17" type="primary">hemN</name>
    <name evidence="17" type="ORF">JHL15_09340</name>
</gene>
<keyword evidence="8 15" id="KW-0479">Metal-binding</keyword>
<evidence type="ECO:0000256" key="2">
    <source>
        <dbReference type="ARBA" id="ARBA00004785"/>
    </source>
</evidence>
<dbReference type="Pfam" id="PF04055">
    <property type="entry name" value="Radical_SAM"/>
    <property type="match status" value="1"/>
</dbReference>
<evidence type="ECO:0000256" key="11">
    <source>
        <dbReference type="ARBA" id="ARBA00023014"/>
    </source>
</evidence>
<keyword evidence="5 15" id="KW-0004">4Fe-4S</keyword>
<dbReference type="EC" id="1.3.98.3" evidence="15"/>
<comment type="function">
    <text evidence="13">Involved in the heme biosynthesis. Catalyzes the anaerobic oxidative decarboxylation of propionate groups of rings A and B of coproporphyrinogen III to yield the vinyl groups in protoporphyrinogen IX.</text>
</comment>
<dbReference type="CDD" id="cd01335">
    <property type="entry name" value="Radical_SAM"/>
    <property type="match status" value="1"/>
</dbReference>
<dbReference type="InterPro" id="IPR058240">
    <property type="entry name" value="rSAM_sf"/>
</dbReference>
<dbReference type="PANTHER" id="PTHR13932">
    <property type="entry name" value="COPROPORPHYRINIGEN III OXIDASE"/>
    <property type="match status" value="1"/>
</dbReference>
<comment type="catalytic activity">
    <reaction evidence="14 15">
        <text>coproporphyrinogen III + 2 S-adenosyl-L-methionine = protoporphyrinogen IX + 2 5'-deoxyadenosine + 2 L-methionine + 2 CO2</text>
        <dbReference type="Rhea" id="RHEA:15425"/>
        <dbReference type="ChEBI" id="CHEBI:16526"/>
        <dbReference type="ChEBI" id="CHEBI:17319"/>
        <dbReference type="ChEBI" id="CHEBI:57307"/>
        <dbReference type="ChEBI" id="CHEBI:57309"/>
        <dbReference type="ChEBI" id="CHEBI:57844"/>
        <dbReference type="ChEBI" id="CHEBI:59789"/>
        <dbReference type="EC" id="1.3.98.3"/>
    </reaction>
</comment>
<keyword evidence="9 15" id="KW-0560">Oxidoreductase</keyword>
<dbReference type="InterPro" id="IPR006638">
    <property type="entry name" value="Elp3/MiaA/NifB-like_rSAM"/>
</dbReference>
<evidence type="ECO:0000256" key="5">
    <source>
        <dbReference type="ARBA" id="ARBA00022485"/>
    </source>
</evidence>
<evidence type="ECO:0000313" key="18">
    <source>
        <dbReference type="Proteomes" id="UP000628669"/>
    </source>
</evidence>
<reference evidence="18" key="1">
    <citation type="submission" date="2021-01" db="EMBL/GenBank/DDBJ databases">
        <title>Genome public.</title>
        <authorList>
            <person name="Liu C."/>
            <person name="Sun Q."/>
        </authorList>
    </citation>
    <scope>NUCLEOTIDE SEQUENCE [LARGE SCALE GENOMIC DNA]</scope>
    <source>
        <strain evidence="18">YIM B02567</strain>
    </source>
</reference>
<dbReference type="PANTHER" id="PTHR13932:SF6">
    <property type="entry name" value="OXYGEN-INDEPENDENT COPROPORPHYRINOGEN III OXIDASE"/>
    <property type="match status" value="1"/>
</dbReference>
<dbReference type="InterPro" id="IPR034505">
    <property type="entry name" value="Coproporphyrinogen-III_oxidase"/>
</dbReference>
<keyword evidence="18" id="KW-1185">Reference proteome</keyword>
<evidence type="ECO:0000256" key="14">
    <source>
        <dbReference type="ARBA" id="ARBA00048321"/>
    </source>
</evidence>
<dbReference type="RefSeq" id="WP_200245275.1">
    <property type="nucleotide sequence ID" value="NZ_JAENHK010000008.1"/>
</dbReference>
<keyword evidence="7 15" id="KW-0949">S-adenosyl-L-methionine</keyword>
<dbReference type="InterPro" id="IPR023404">
    <property type="entry name" value="rSAM_horseshoe"/>
</dbReference>
<keyword evidence="6 15" id="KW-0963">Cytoplasm</keyword>
<evidence type="ECO:0000256" key="6">
    <source>
        <dbReference type="ARBA" id="ARBA00022490"/>
    </source>
</evidence>
<evidence type="ECO:0000256" key="12">
    <source>
        <dbReference type="ARBA" id="ARBA00023244"/>
    </source>
</evidence>
<evidence type="ECO:0000256" key="1">
    <source>
        <dbReference type="ARBA" id="ARBA00004496"/>
    </source>
</evidence>